<organism evidence="1">
    <name type="scientific">Anguilla anguilla</name>
    <name type="common">European freshwater eel</name>
    <name type="synonym">Muraena anguilla</name>
    <dbReference type="NCBI Taxonomy" id="7936"/>
    <lineage>
        <taxon>Eukaryota</taxon>
        <taxon>Metazoa</taxon>
        <taxon>Chordata</taxon>
        <taxon>Craniata</taxon>
        <taxon>Vertebrata</taxon>
        <taxon>Euteleostomi</taxon>
        <taxon>Actinopterygii</taxon>
        <taxon>Neopterygii</taxon>
        <taxon>Teleostei</taxon>
        <taxon>Anguilliformes</taxon>
        <taxon>Anguillidae</taxon>
        <taxon>Anguilla</taxon>
    </lineage>
</organism>
<dbReference type="EMBL" id="GBXM01102946">
    <property type="protein sequence ID" value="JAH05631.1"/>
    <property type="molecule type" value="Transcribed_RNA"/>
</dbReference>
<accession>A0A0E9PLW4</accession>
<proteinExistence type="predicted"/>
<sequence length="18" mass="2124">MKKLLNHSTAAAWRIIRN</sequence>
<reference evidence="1" key="1">
    <citation type="submission" date="2014-11" db="EMBL/GenBank/DDBJ databases">
        <authorList>
            <person name="Amaro Gonzalez C."/>
        </authorList>
    </citation>
    <scope>NUCLEOTIDE SEQUENCE</scope>
</reference>
<dbReference type="AlphaFoldDB" id="A0A0E9PLW4"/>
<protein>
    <submittedName>
        <fullName evidence="1">Uncharacterized protein</fullName>
    </submittedName>
</protein>
<reference evidence="1" key="2">
    <citation type="journal article" date="2015" name="Fish Shellfish Immunol.">
        <title>Early steps in the European eel (Anguilla anguilla)-Vibrio vulnificus interaction in the gills: Role of the RtxA13 toxin.</title>
        <authorList>
            <person name="Callol A."/>
            <person name="Pajuelo D."/>
            <person name="Ebbesson L."/>
            <person name="Teles M."/>
            <person name="MacKenzie S."/>
            <person name="Amaro C."/>
        </authorList>
    </citation>
    <scope>NUCLEOTIDE SEQUENCE</scope>
</reference>
<name>A0A0E9PLW4_ANGAN</name>
<evidence type="ECO:0000313" key="1">
    <source>
        <dbReference type="EMBL" id="JAH05631.1"/>
    </source>
</evidence>